<dbReference type="RefSeq" id="WP_420824637.1">
    <property type="nucleotide sequence ID" value="NZ_JAAIJR010000128.1"/>
</dbReference>
<dbReference type="Proteomes" id="UP000471640">
    <property type="component" value="Unassembled WGS sequence"/>
</dbReference>
<organism evidence="1 2">
    <name type="scientific">Thiorhodococcus mannitoliphagus</name>
    <dbReference type="NCBI Taxonomy" id="329406"/>
    <lineage>
        <taxon>Bacteria</taxon>
        <taxon>Pseudomonadati</taxon>
        <taxon>Pseudomonadota</taxon>
        <taxon>Gammaproteobacteria</taxon>
        <taxon>Chromatiales</taxon>
        <taxon>Chromatiaceae</taxon>
        <taxon>Thiorhodococcus</taxon>
    </lineage>
</organism>
<comment type="caution">
    <text evidence="1">The sequence shown here is derived from an EMBL/GenBank/DDBJ whole genome shotgun (WGS) entry which is preliminary data.</text>
</comment>
<proteinExistence type="predicted"/>
<name>A0A6P1E1A2_9GAMM</name>
<evidence type="ECO:0008006" key="3">
    <source>
        <dbReference type="Google" id="ProtNLM"/>
    </source>
</evidence>
<feature type="non-terminal residue" evidence="1">
    <location>
        <position position="187"/>
    </location>
</feature>
<gene>
    <name evidence="1" type="ORF">G3480_21410</name>
</gene>
<dbReference type="AlphaFoldDB" id="A0A6P1E1A2"/>
<sequence>MGTYDHQTKAGNAGDVVKHPALIAVLEGLLAEHEGPFRYADAFAGRWESILLEGAGWADGIGVFVARWHGANPDVQSWHRQWRAAAGARYPGSTQLAERLLAKHGGYQIRAFEIVDAYAASLRQGLGEAAVFTRSATPSDWTDWRPDLLFIDPPGLRSARRPDDPLLEDLLDLAEGLPNVLLWLPLA</sequence>
<protein>
    <recommendedName>
        <fullName evidence="3">23S rRNA (Adenine(2030)-N(6))-methyltransferase RlmJ</fullName>
    </recommendedName>
</protein>
<reference evidence="2" key="1">
    <citation type="journal article" date="2020" name="Microbiol. Resour. Announc.">
        <title>Draft Genome Sequences of Thiorhodococcus mannitoliphagus and Thiorhodococcus minor, Purple Sulfur Photosynthetic Bacteria in the Gammaproteobacterial Family Chromatiaceae.</title>
        <authorList>
            <person name="Aviles F.A."/>
            <person name="Meyer T.E."/>
            <person name="Kyndt J.A."/>
        </authorList>
    </citation>
    <scope>NUCLEOTIDE SEQUENCE [LARGE SCALE GENOMIC DNA]</scope>
    <source>
        <strain evidence="2">DSM 18266</strain>
    </source>
</reference>
<dbReference type="SUPFAM" id="SSF53335">
    <property type="entry name" value="S-adenosyl-L-methionine-dependent methyltransferases"/>
    <property type="match status" value="1"/>
</dbReference>
<accession>A0A6P1E1A2</accession>
<evidence type="ECO:0000313" key="1">
    <source>
        <dbReference type="EMBL" id="NEX22826.1"/>
    </source>
</evidence>
<dbReference type="EMBL" id="JAAIJR010000128">
    <property type="protein sequence ID" value="NEX22826.1"/>
    <property type="molecule type" value="Genomic_DNA"/>
</dbReference>
<reference evidence="1 2" key="2">
    <citation type="submission" date="2020-02" db="EMBL/GenBank/DDBJ databases">
        <title>Genome sequences of Thiorhodococcus mannitoliphagus and Thiorhodococcus minor, purple sulfur photosynthetic bacteria in the gammaproteobacterial family, Chromatiaceae.</title>
        <authorList>
            <person name="Aviles F.A."/>
            <person name="Meyer T.E."/>
            <person name="Kyndt J.A."/>
        </authorList>
    </citation>
    <scope>NUCLEOTIDE SEQUENCE [LARGE SCALE GENOMIC DNA]</scope>
    <source>
        <strain evidence="1 2">DSM 18266</strain>
    </source>
</reference>
<dbReference type="Gene3D" id="3.40.50.150">
    <property type="entry name" value="Vaccinia Virus protein VP39"/>
    <property type="match status" value="1"/>
</dbReference>
<dbReference type="InterPro" id="IPR029063">
    <property type="entry name" value="SAM-dependent_MTases_sf"/>
</dbReference>
<keyword evidence="2" id="KW-1185">Reference proteome</keyword>
<evidence type="ECO:0000313" key="2">
    <source>
        <dbReference type="Proteomes" id="UP000471640"/>
    </source>
</evidence>